<dbReference type="EMBL" id="CABIJS010000233">
    <property type="protein sequence ID" value="VUZ47323.1"/>
    <property type="molecule type" value="Genomic_DNA"/>
</dbReference>
<sequence>MTHNPCLSDMSKRVHRFPLFFITASLRIKRHICAHALAWPHPSDSYKATLLCPDNTLVICFRDFVPAYQDIDSRNAKPSVLSEMS</sequence>
<protein>
    <submittedName>
        <fullName evidence="1">Uncharacterized protein</fullName>
    </submittedName>
</protein>
<accession>A0A564YL16</accession>
<organism evidence="1 2">
    <name type="scientific">Hymenolepis diminuta</name>
    <name type="common">Rat tapeworm</name>
    <dbReference type="NCBI Taxonomy" id="6216"/>
    <lineage>
        <taxon>Eukaryota</taxon>
        <taxon>Metazoa</taxon>
        <taxon>Spiralia</taxon>
        <taxon>Lophotrochozoa</taxon>
        <taxon>Platyhelminthes</taxon>
        <taxon>Cestoda</taxon>
        <taxon>Eucestoda</taxon>
        <taxon>Cyclophyllidea</taxon>
        <taxon>Hymenolepididae</taxon>
        <taxon>Hymenolepis</taxon>
    </lineage>
</organism>
<keyword evidence="2" id="KW-1185">Reference proteome</keyword>
<evidence type="ECO:0000313" key="1">
    <source>
        <dbReference type="EMBL" id="VUZ47323.1"/>
    </source>
</evidence>
<name>A0A564YL16_HYMDI</name>
<reference evidence="1 2" key="1">
    <citation type="submission" date="2019-07" db="EMBL/GenBank/DDBJ databases">
        <authorList>
            <person name="Jastrzebski P J."/>
            <person name="Paukszto L."/>
            <person name="Jastrzebski P J."/>
        </authorList>
    </citation>
    <scope>NUCLEOTIDE SEQUENCE [LARGE SCALE GENOMIC DNA]</scope>
    <source>
        <strain evidence="1 2">WMS-il1</strain>
    </source>
</reference>
<proteinExistence type="predicted"/>
<gene>
    <name evidence="1" type="ORF">WMSIL1_LOCUS6917</name>
</gene>
<dbReference type="Proteomes" id="UP000321570">
    <property type="component" value="Unassembled WGS sequence"/>
</dbReference>
<evidence type="ECO:0000313" key="2">
    <source>
        <dbReference type="Proteomes" id="UP000321570"/>
    </source>
</evidence>
<dbReference type="AlphaFoldDB" id="A0A564YL16"/>